<keyword evidence="5 7" id="KW-1133">Transmembrane helix</keyword>
<dbReference type="InParanoid" id="F7Q0T2"/>
<dbReference type="FunCoup" id="F7Q0T2">
    <property type="interactions" value="39"/>
</dbReference>
<sequence length="198" mass="22711">MLEGLEVIEQGILRFIYDLHTPFLDWFMSFMTSLGDFAEIWIAIAVILLVFKKHRKAGFLVLLSLAIMYLTNEMFLKEVLKRERPYHFMDGIQLLIEEPTSHSLPSGHTASAFAAAFTLFKFYKKTIYAILIFGLAGLMAFTRLYLTVHYPTDILAGILVGYLCSVIAFFIFNQVSKLFNKRVREETEVCEDELQSAA</sequence>
<feature type="transmembrane region" description="Helical" evidence="7">
    <location>
        <begin position="127"/>
        <end position="148"/>
    </location>
</feature>
<comment type="caution">
    <text evidence="9">The sequence shown here is derived from an EMBL/GenBank/DDBJ whole genome shotgun (WGS) entry which is preliminary data.</text>
</comment>
<dbReference type="EMBL" id="AFNU02000012">
    <property type="protein sequence ID" value="ERJ11306.1"/>
    <property type="molecule type" value="Genomic_DNA"/>
</dbReference>
<evidence type="ECO:0000256" key="7">
    <source>
        <dbReference type="SAM" id="Phobius"/>
    </source>
</evidence>
<evidence type="ECO:0000256" key="3">
    <source>
        <dbReference type="ARBA" id="ARBA00022692"/>
    </source>
</evidence>
<protein>
    <submittedName>
        <fullName evidence="9">Phosphatidylglycerophosphatase B protein</fullName>
        <ecNumber evidence="9">3.1.3.27</ecNumber>
    </submittedName>
</protein>
<feature type="domain" description="Phosphatidic acid phosphatase type 2/haloperoxidase" evidence="8">
    <location>
        <begin position="57"/>
        <end position="169"/>
    </location>
</feature>
<dbReference type="InterPro" id="IPR036938">
    <property type="entry name" value="PAP2/HPO_sf"/>
</dbReference>
<evidence type="ECO:0000256" key="6">
    <source>
        <dbReference type="ARBA" id="ARBA00023136"/>
    </source>
</evidence>
<dbReference type="PANTHER" id="PTHR14969">
    <property type="entry name" value="SPHINGOSINE-1-PHOSPHATE PHOSPHOHYDROLASE"/>
    <property type="match status" value="1"/>
</dbReference>
<proteinExistence type="predicted"/>
<keyword evidence="2" id="KW-1003">Cell membrane</keyword>
<evidence type="ECO:0000313" key="10">
    <source>
        <dbReference type="Proteomes" id="UP000005707"/>
    </source>
</evidence>
<dbReference type="Gene3D" id="1.20.144.10">
    <property type="entry name" value="Phosphatidic acid phosphatase type 2/haloperoxidase"/>
    <property type="match status" value="2"/>
</dbReference>
<comment type="subcellular location">
    <subcellularLocation>
        <location evidence="1">Cell membrane</location>
        <topology evidence="1">Multi-pass membrane protein</topology>
    </subcellularLocation>
</comment>
<evidence type="ECO:0000256" key="2">
    <source>
        <dbReference type="ARBA" id="ARBA00022475"/>
    </source>
</evidence>
<dbReference type="InterPro" id="IPR000326">
    <property type="entry name" value="PAP2/HPO"/>
</dbReference>
<name>F7Q0T2_9MOLU</name>
<dbReference type="STRING" id="1033810.HLPCO_002608"/>
<feature type="transmembrane region" description="Helical" evidence="7">
    <location>
        <begin position="26"/>
        <end position="51"/>
    </location>
</feature>
<dbReference type="AlphaFoldDB" id="F7Q0T2"/>
<dbReference type="SMART" id="SM00014">
    <property type="entry name" value="acidPPc"/>
    <property type="match status" value="1"/>
</dbReference>
<gene>
    <name evidence="9" type="ORF">HLPCO_002608</name>
</gene>
<accession>F7Q0T2</accession>
<reference evidence="9 10" key="1">
    <citation type="journal article" date="2011" name="J. Bacteriol.">
        <title>Genome sequence of Haloplasma contractile, an unusual contractile bacterium from a deep-sea anoxic brine lake.</title>
        <authorList>
            <person name="Antunes A."/>
            <person name="Alam I."/>
            <person name="El Dorry H."/>
            <person name="Siam R."/>
            <person name="Robertson A."/>
            <person name="Bajic V.B."/>
            <person name="Stingl U."/>
        </authorList>
    </citation>
    <scope>NUCLEOTIDE SEQUENCE [LARGE SCALE GENOMIC DNA]</scope>
    <source>
        <strain evidence="9 10">SSD-17B</strain>
    </source>
</reference>
<evidence type="ECO:0000256" key="5">
    <source>
        <dbReference type="ARBA" id="ARBA00022989"/>
    </source>
</evidence>
<feature type="transmembrane region" description="Helical" evidence="7">
    <location>
        <begin position="154"/>
        <end position="172"/>
    </location>
</feature>
<dbReference type="SUPFAM" id="SSF48317">
    <property type="entry name" value="Acid phosphatase/Vanadium-dependent haloperoxidase"/>
    <property type="match status" value="1"/>
</dbReference>
<dbReference type="RefSeq" id="WP_008827206.1">
    <property type="nucleotide sequence ID" value="NZ_AFNU02000012.1"/>
</dbReference>
<feature type="transmembrane region" description="Helical" evidence="7">
    <location>
        <begin position="58"/>
        <end position="76"/>
    </location>
</feature>
<evidence type="ECO:0000313" key="9">
    <source>
        <dbReference type="EMBL" id="ERJ11306.1"/>
    </source>
</evidence>
<evidence type="ECO:0000259" key="8">
    <source>
        <dbReference type="SMART" id="SM00014"/>
    </source>
</evidence>
<dbReference type="EC" id="3.1.3.27" evidence="9"/>
<evidence type="ECO:0000256" key="1">
    <source>
        <dbReference type="ARBA" id="ARBA00004651"/>
    </source>
</evidence>
<dbReference type="Pfam" id="PF01569">
    <property type="entry name" value="PAP2"/>
    <property type="match status" value="1"/>
</dbReference>
<keyword evidence="3 7" id="KW-0812">Transmembrane</keyword>
<keyword evidence="10" id="KW-1185">Reference proteome</keyword>
<reference evidence="9 10" key="2">
    <citation type="journal article" date="2013" name="PLoS ONE">
        <title>INDIGO - INtegrated Data Warehouse of MIcrobial GenOmes with Examples from the Red Sea Extremophiles.</title>
        <authorList>
            <person name="Alam I."/>
            <person name="Antunes A."/>
            <person name="Kamau A.A."/>
            <person name="Ba Alawi W."/>
            <person name="Kalkatawi M."/>
            <person name="Stingl U."/>
            <person name="Bajic V.B."/>
        </authorList>
    </citation>
    <scope>NUCLEOTIDE SEQUENCE [LARGE SCALE GENOMIC DNA]</scope>
    <source>
        <strain evidence="9 10">SSD-17B</strain>
    </source>
</reference>
<dbReference type="Proteomes" id="UP000005707">
    <property type="component" value="Unassembled WGS sequence"/>
</dbReference>
<dbReference type="PANTHER" id="PTHR14969:SF62">
    <property type="entry name" value="DECAPRENYLPHOSPHORYL-5-PHOSPHORIBOSE PHOSPHATASE RV3807C-RELATED"/>
    <property type="match status" value="1"/>
</dbReference>
<dbReference type="GO" id="GO:0008962">
    <property type="term" value="F:phosphatidylglycerophosphatase activity"/>
    <property type="evidence" value="ECO:0007669"/>
    <property type="project" value="UniProtKB-EC"/>
</dbReference>
<evidence type="ECO:0000256" key="4">
    <source>
        <dbReference type="ARBA" id="ARBA00022801"/>
    </source>
</evidence>
<dbReference type="GO" id="GO:0005886">
    <property type="term" value="C:plasma membrane"/>
    <property type="evidence" value="ECO:0007669"/>
    <property type="project" value="UniProtKB-SubCell"/>
</dbReference>
<keyword evidence="4 9" id="KW-0378">Hydrolase</keyword>
<organism evidence="9 10">
    <name type="scientific">Haloplasma contractile SSD-17B</name>
    <dbReference type="NCBI Taxonomy" id="1033810"/>
    <lineage>
        <taxon>Bacteria</taxon>
        <taxon>Bacillati</taxon>
        <taxon>Mycoplasmatota</taxon>
        <taxon>Mollicutes</taxon>
        <taxon>Haloplasmatales</taxon>
        <taxon>Haloplasmataceae</taxon>
        <taxon>Haloplasma</taxon>
    </lineage>
</organism>
<dbReference type="eggNOG" id="COG0671">
    <property type="taxonomic scope" value="Bacteria"/>
</dbReference>
<keyword evidence="6 7" id="KW-0472">Membrane</keyword>
<dbReference type="CDD" id="cd03392">
    <property type="entry name" value="PAP2_like_2"/>
    <property type="match status" value="1"/>
</dbReference>